<dbReference type="RefSeq" id="WP_046666670.1">
    <property type="nucleotide sequence ID" value="NZ_CCRH01000006.1"/>
</dbReference>
<evidence type="ECO:0000313" key="2">
    <source>
        <dbReference type="Proteomes" id="UP000046176"/>
    </source>
</evidence>
<name>A0A0T7FIE9_NEOGA</name>
<proteinExistence type="predicted"/>
<organism evidence="1 2">
    <name type="scientific">Neorhizobium galegae bv. officinalis</name>
    <dbReference type="NCBI Taxonomy" id="323656"/>
    <lineage>
        <taxon>Bacteria</taxon>
        <taxon>Pseudomonadati</taxon>
        <taxon>Pseudomonadota</taxon>
        <taxon>Alphaproteobacteria</taxon>
        <taxon>Hyphomicrobiales</taxon>
        <taxon>Rhizobiaceae</taxon>
        <taxon>Rhizobium/Agrobacterium group</taxon>
        <taxon>Neorhizobium</taxon>
    </lineage>
</organism>
<dbReference type="AlphaFoldDB" id="A0A0T7FIE9"/>
<reference evidence="1 2" key="1">
    <citation type="submission" date="2014-08" db="EMBL/GenBank/DDBJ databases">
        <authorList>
            <person name="Chen Y.-H."/>
        </authorList>
    </citation>
    <scope>NUCLEOTIDE SEQUENCE [LARGE SCALE GENOMIC DNA]</scope>
</reference>
<dbReference type="InterPro" id="IPR021558">
    <property type="entry name" value="MazE-like"/>
</dbReference>
<gene>
    <name evidence="1" type="ORF">NGAL_HAMBI1145_24950</name>
</gene>
<sequence length="70" mass="8075">MGRPREISPEERAELIRQGYRPIEIWVPDTTSNAYRQEAARQARAAVEADRQAGILELVDEDAHRDWDKA</sequence>
<evidence type="ECO:0008006" key="3">
    <source>
        <dbReference type="Google" id="ProtNLM"/>
    </source>
</evidence>
<protein>
    <recommendedName>
        <fullName evidence="3">Antitoxin MazE</fullName>
    </recommendedName>
</protein>
<accession>A0A0T7FIE9</accession>
<evidence type="ECO:0000313" key="1">
    <source>
        <dbReference type="EMBL" id="CDZ34754.1"/>
    </source>
</evidence>
<dbReference type="Pfam" id="PF11455">
    <property type="entry name" value="MazE-like"/>
    <property type="match status" value="1"/>
</dbReference>
<dbReference type="EMBL" id="CCRH01000006">
    <property type="protein sequence ID" value="CDZ34754.1"/>
    <property type="molecule type" value="Genomic_DNA"/>
</dbReference>
<dbReference type="Proteomes" id="UP000046176">
    <property type="component" value="Unassembled WGS sequence"/>
</dbReference>